<evidence type="ECO:0000313" key="2">
    <source>
        <dbReference type="EMBL" id="RUO24814.1"/>
    </source>
</evidence>
<feature type="transmembrane region" description="Helical" evidence="1">
    <location>
        <begin position="84"/>
        <end position="105"/>
    </location>
</feature>
<feature type="transmembrane region" description="Helical" evidence="1">
    <location>
        <begin position="112"/>
        <end position="129"/>
    </location>
</feature>
<feature type="transmembrane region" description="Helical" evidence="1">
    <location>
        <begin position="141"/>
        <end position="160"/>
    </location>
</feature>
<comment type="caution">
    <text evidence="2">The sequence shown here is derived from an EMBL/GenBank/DDBJ whole genome shotgun (WGS) entry which is preliminary data.</text>
</comment>
<gene>
    <name evidence="2" type="ORF">CWE07_07145</name>
</gene>
<protein>
    <submittedName>
        <fullName evidence="2">Uncharacterized protein</fullName>
    </submittedName>
</protein>
<dbReference type="EMBL" id="PIPK01000005">
    <property type="protein sequence ID" value="RUO24814.1"/>
    <property type="molecule type" value="Genomic_DNA"/>
</dbReference>
<sequence length="169" mass="19082">MRALFYRHKPWQKLNLFTMLVALFAALFWHGVINAIASHQQTDNWLQLQTMLLNFRLGDVFASHLFWDAQFSGFLNILEYPTLWLSWLWIPVSVAIVILLQAVATLTNIPRWLVSLLLLALGILAMWGLPQTSGGQSPQGLAHAAHVALYLAIAALYISATRLRGHQSH</sequence>
<name>A0ABY0BSI9_9GAMM</name>
<evidence type="ECO:0000256" key="1">
    <source>
        <dbReference type="SAM" id="Phobius"/>
    </source>
</evidence>
<keyword evidence="1" id="KW-0472">Membrane</keyword>
<organism evidence="2 3">
    <name type="scientific">Aliidiomarina maris</name>
    <dbReference type="NCBI Taxonomy" id="531312"/>
    <lineage>
        <taxon>Bacteria</taxon>
        <taxon>Pseudomonadati</taxon>
        <taxon>Pseudomonadota</taxon>
        <taxon>Gammaproteobacteria</taxon>
        <taxon>Alteromonadales</taxon>
        <taxon>Idiomarinaceae</taxon>
        <taxon>Aliidiomarina</taxon>
    </lineage>
</organism>
<proteinExistence type="predicted"/>
<keyword evidence="3" id="KW-1185">Reference proteome</keyword>
<accession>A0ABY0BSI9</accession>
<evidence type="ECO:0000313" key="3">
    <source>
        <dbReference type="Proteomes" id="UP000287865"/>
    </source>
</evidence>
<keyword evidence="1" id="KW-1133">Transmembrane helix</keyword>
<keyword evidence="1" id="KW-0812">Transmembrane</keyword>
<dbReference type="Proteomes" id="UP000287865">
    <property type="component" value="Unassembled WGS sequence"/>
</dbReference>
<reference evidence="2 3" key="1">
    <citation type="journal article" date="2018" name="Front. Microbiol.">
        <title>Genome-Based Analysis Reveals the Taxonomy and Diversity of the Family Idiomarinaceae.</title>
        <authorList>
            <person name="Liu Y."/>
            <person name="Lai Q."/>
            <person name="Shao Z."/>
        </authorList>
    </citation>
    <scope>NUCLEOTIDE SEQUENCE [LARGE SCALE GENOMIC DNA]</scope>
    <source>
        <strain evidence="2 3">CF12-14</strain>
    </source>
</reference>
<dbReference type="RefSeq" id="WP_111569206.1">
    <property type="nucleotide sequence ID" value="NZ_PIPK01000005.1"/>
</dbReference>